<dbReference type="EMBL" id="JAYMGO010000005">
    <property type="protein sequence ID" value="KAL1273997.1"/>
    <property type="molecule type" value="Genomic_DNA"/>
</dbReference>
<name>A0ABR3NAW9_9TELE</name>
<accession>A0ABR3NAW9</accession>
<gene>
    <name evidence="1" type="ORF">QQF64_026811</name>
</gene>
<keyword evidence="2" id="KW-1185">Reference proteome</keyword>
<reference evidence="1 2" key="1">
    <citation type="submission" date="2023-09" db="EMBL/GenBank/DDBJ databases">
        <authorList>
            <person name="Wang M."/>
        </authorList>
    </citation>
    <scope>NUCLEOTIDE SEQUENCE [LARGE SCALE GENOMIC DNA]</scope>
    <source>
        <strain evidence="1">GT-2023</strain>
        <tissue evidence="1">Liver</tissue>
    </source>
</reference>
<dbReference type="Proteomes" id="UP001558613">
    <property type="component" value="Unassembled WGS sequence"/>
</dbReference>
<evidence type="ECO:0000313" key="1">
    <source>
        <dbReference type="EMBL" id="KAL1273997.1"/>
    </source>
</evidence>
<protein>
    <submittedName>
        <fullName evidence="1">Uncharacterized protein</fullName>
    </submittedName>
</protein>
<sequence>MFIFQRTHLTLYVISCRHTLKGVKGRDRTGFARVGGGERAHPLRVLAIQPARPVPLSLTVPKRLERRPENVIGGELRRPCLSEASFSCGNKGGSLGYRFSRIVHIPLE</sequence>
<evidence type="ECO:0000313" key="2">
    <source>
        <dbReference type="Proteomes" id="UP001558613"/>
    </source>
</evidence>
<organism evidence="1 2">
    <name type="scientific">Cirrhinus molitorella</name>
    <name type="common">mud carp</name>
    <dbReference type="NCBI Taxonomy" id="172907"/>
    <lineage>
        <taxon>Eukaryota</taxon>
        <taxon>Metazoa</taxon>
        <taxon>Chordata</taxon>
        <taxon>Craniata</taxon>
        <taxon>Vertebrata</taxon>
        <taxon>Euteleostomi</taxon>
        <taxon>Actinopterygii</taxon>
        <taxon>Neopterygii</taxon>
        <taxon>Teleostei</taxon>
        <taxon>Ostariophysi</taxon>
        <taxon>Cypriniformes</taxon>
        <taxon>Cyprinidae</taxon>
        <taxon>Labeoninae</taxon>
        <taxon>Labeonini</taxon>
        <taxon>Cirrhinus</taxon>
    </lineage>
</organism>
<proteinExistence type="predicted"/>
<comment type="caution">
    <text evidence="1">The sequence shown here is derived from an EMBL/GenBank/DDBJ whole genome shotgun (WGS) entry which is preliminary data.</text>
</comment>